<name>A0A428YQM3_KIBAR</name>
<evidence type="ECO:0000313" key="1">
    <source>
        <dbReference type="EMBL" id="RSM70783.1"/>
    </source>
</evidence>
<organism evidence="1 2">
    <name type="scientific">Kibdelosporangium aridum</name>
    <dbReference type="NCBI Taxonomy" id="2030"/>
    <lineage>
        <taxon>Bacteria</taxon>
        <taxon>Bacillati</taxon>
        <taxon>Actinomycetota</taxon>
        <taxon>Actinomycetes</taxon>
        <taxon>Pseudonocardiales</taxon>
        <taxon>Pseudonocardiaceae</taxon>
        <taxon>Kibdelosporangium</taxon>
    </lineage>
</organism>
<dbReference type="EMBL" id="QHKI01000064">
    <property type="protein sequence ID" value="RSM70783.1"/>
    <property type="molecule type" value="Genomic_DNA"/>
</dbReference>
<dbReference type="Proteomes" id="UP000287547">
    <property type="component" value="Unassembled WGS sequence"/>
</dbReference>
<comment type="caution">
    <text evidence="1">The sequence shown here is derived from an EMBL/GenBank/DDBJ whole genome shotgun (WGS) entry which is preliminary data.</text>
</comment>
<proteinExistence type="predicted"/>
<protein>
    <submittedName>
        <fullName evidence="1">Uncharacterized protein</fullName>
    </submittedName>
</protein>
<accession>A0A428YQM3</accession>
<gene>
    <name evidence="1" type="ORF">DMH04_44035</name>
</gene>
<sequence length="66" mass="7391">MTCLQKLTAELRSQAASWVVDLFDRDAIEQAITAPAEQVSPQSRAVMERMSSFHAWNQICAPTIKL</sequence>
<reference evidence="1 2" key="1">
    <citation type="submission" date="2018-05" db="EMBL/GenBank/DDBJ databases">
        <title>Evolution of GPA BGCs.</title>
        <authorList>
            <person name="Waglechner N."/>
            <person name="Wright G.D."/>
        </authorList>
    </citation>
    <scope>NUCLEOTIDE SEQUENCE [LARGE SCALE GENOMIC DNA]</scope>
    <source>
        <strain evidence="1 2">A82846</strain>
    </source>
</reference>
<dbReference type="AlphaFoldDB" id="A0A428YQM3"/>
<evidence type="ECO:0000313" key="2">
    <source>
        <dbReference type="Proteomes" id="UP000287547"/>
    </source>
</evidence>